<gene>
    <name evidence="2" type="ORF">FHT02_000535</name>
</gene>
<comment type="caution">
    <text evidence="2">The sequence shown here is derived from an EMBL/GenBank/DDBJ whole genome shotgun (WGS) entry which is preliminary data.</text>
</comment>
<evidence type="ECO:0000256" key="1">
    <source>
        <dbReference type="SAM" id="MobiDB-lite"/>
    </source>
</evidence>
<reference evidence="2 3" key="1">
    <citation type="submission" date="2020-08" db="EMBL/GenBank/DDBJ databases">
        <title>Genomic Encyclopedia of Type Strains, Phase IV (KMG-IV): sequencing the most valuable type-strain genomes for metagenomic binning, comparative biology and taxonomic classification.</title>
        <authorList>
            <person name="Goeker M."/>
        </authorList>
    </citation>
    <scope>NUCLEOTIDE SEQUENCE [LARGE SCALE GENOMIC DNA]</scope>
    <source>
        <strain evidence="2 3">DSM 26736</strain>
    </source>
</reference>
<evidence type="ECO:0000313" key="2">
    <source>
        <dbReference type="EMBL" id="MBB5709329.1"/>
    </source>
</evidence>
<accession>A0A840YBB9</accession>
<name>A0A840YBB9_9SPHN</name>
<evidence type="ECO:0000313" key="3">
    <source>
        <dbReference type="Proteomes" id="UP000527143"/>
    </source>
</evidence>
<proteinExistence type="predicted"/>
<dbReference type="Proteomes" id="UP000527143">
    <property type="component" value="Unassembled WGS sequence"/>
</dbReference>
<protein>
    <submittedName>
        <fullName evidence="2">Uncharacterized protein</fullName>
    </submittedName>
</protein>
<keyword evidence="3" id="KW-1185">Reference proteome</keyword>
<organism evidence="2 3">
    <name type="scientific">Sphingomonas xinjiangensis</name>
    <dbReference type="NCBI Taxonomy" id="643568"/>
    <lineage>
        <taxon>Bacteria</taxon>
        <taxon>Pseudomonadati</taxon>
        <taxon>Pseudomonadota</taxon>
        <taxon>Alphaproteobacteria</taxon>
        <taxon>Sphingomonadales</taxon>
        <taxon>Sphingomonadaceae</taxon>
        <taxon>Sphingomonas</taxon>
    </lineage>
</organism>
<feature type="region of interest" description="Disordered" evidence="1">
    <location>
        <begin position="69"/>
        <end position="123"/>
    </location>
</feature>
<dbReference type="AlphaFoldDB" id="A0A840YBB9"/>
<dbReference type="EMBL" id="JACIJF010000001">
    <property type="protein sequence ID" value="MBB5709329.1"/>
    <property type="molecule type" value="Genomic_DNA"/>
</dbReference>
<sequence length="123" mass="13021">MTWRWAPLWTPTEQQEADTFDKTMDAVVKLQNTGAIPDRAFAEGVQNLMEEREYIPGLGAALAKLPESERFGLSGGDDDGTDPSELTQSGNGEEGGDPRLEGGAGGVGSTPARRAANDKAGEK</sequence>